<comment type="similarity">
    <text evidence="2 8">Belongs to the ammonia transporter channel (TC 1.A.11.2) family.</text>
</comment>
<name>A0A0A3B9S2_9PAST</name>
<keyword evidence="9" id="KW-0732">Signal</keyword>
<evidence type="ECO:0000256" key="3">
    <source>
        <dbReference type="ARBA" id="ARBA00022448"/>
    </source>
</evidence>
<organism evidence="11 12">
    <name type="scientific">Chelonobacter oris</name>
    <dbReference type="NCBI Taxonomy" id="505317"/>
    <lineage>
        <taxon>Bacteria</taxon>
        <taxon>Pseudomonadati</taxon>
        <taxon>Pseudomonadota</taxon>
        <taxon>Gammaproteobacteria</taxon>
        <taxon>Pasteurellales</taxon>
        <taxon>Pasteurellaceae</taxon>
        <taxon>Chelonobacter</taxon>
    </lineage>
</organism>
<evidence type="ECO:0000256" key="4">
    <source>
        <dbReference type="ARBA" id="ARBA00022692"/>
    </source>
</evidence>
<dbReference type="Gene3D" id="1.10.3430.10">
    <property type="entry name" value="Ammonium transporter AmtB like domains"/>
    <property type="match status" value="1"/>
</dbReference>
<dbReference type="InterPro" id="IPR001905">
    <property type="entry name" value="Ammonium_transpt"/>
</dbReference>
<keyword evidence="7 8" id="KW-0924">Ammonia transport</keyword>
<dbReference type="PROSITE" id="PS01219">
    <property type="entry name" value="AMMONIUM_TRANSP"/>
    <property type="match status" value="1"/>
</dbReference>
<dbReference type="InterPro" id="IPR018047">
    <property type="entry name" value="Ammonium_transpt_CS"/>
</dbReference>
<evidence type="ECO:0000256" key="9">
    <source>
        <dbReference type="SAM" id="SignalP"/>
    </source>
</evidence>
<feature type="transmembrane region" description="Helical" evidence="8">
    <location>
        <begin position="38"/>
        <end position="60"/>
    </location>
</feature>
<dbReference type="GO" id="GO:0008519">
    <property type="term" value="F:ammonium channel activity"/>
    <property type="evidence" value="ECO:0007669"/>
    <property type="project" value="InterPro"/>
</dbReference>
<evidence type="ECO:0000256" key="8">
    <source>
        <dbReference type="RuleBase" id="RU362002"/>
    </source>
</evidence>
<evidence type="ECO:0000313" key="12">
    <source>
        <dbReference type="Proteomes" id="UP000030380"/>
    </source>
</evidence>
<comment type="caution">
    <text evidence="11">The sequence shown here is derived from an EMBL/GenBank/DDBJ whole genome shotgun (WGS) entry which is preliminary data.</text>
</comment>
<dbReference type="RefSeq" id="WP_034615689.1">
    <property type="nucleotide sequence ID" value="NZ_JSUM01000011.1"/>
</dbReference>
<dbReference type="AlphaFoldDB" id="A0A0A3B9S2"/>
<evidence type="ECO:0000313" key="11">
    <source>
        <dbReference type="EMBL" id="KGQ70319.1"/>
    </source>
</evidence>
<dbReference type="PANTHER" id="PTHR43029:SF10">
    <property type="entry name" value="AMMONIUM TRANSPORTER MEP2"/>
    <property type="match status" value="1"/>
</dbReference>
<evidence type="ECO:0000256" key="7">
    <source>
        <dbReference type="ARBA" id="ARBA00023177"/>
    </source>
</evidence>
<evidence type="ECO:0000256" key="2">
    <source>
        <dbReference type="ARBA" id="ARBA00005887"/>
    </source>
</evidence>
<evidence type="ECO:0000259" key="10">
    <source>
        <dbReference type="Pfam" id="PF00909"/>
    </source>
</evidence>
<keyword evidence="12" id="KW-1185">Reference proteome</keyword>
<dbReference type="OrthoDB" id="9816034at2"/>
<feature type="transmembrane region" description="Helical" evidence="8">
    <location>
        <begin position="264"/>
        <end position="284"/>
    </location>
</feature>
<keyword evidence="5 8" id="KW-1133">Transmembrane helix</keyword>
<dbReference type="NCBIfam" id="TIGR00836">
    <property type="entry name" value="amt"/>
    <property type="match status" value="1"/>
</dbReference>
<feature type="transmembrane region" description="Helical" evidence="8">
    <location>
        <begin position="349"/>
        <end position="369"/>
    </location>
</feature>
<evidence type="ECO:0000256" key="6">
    <source>
        <dbReference type="ARBA" id="ARBA00023136"/>
    </source>
</evidence>
<keyword evidence="6 8" id="KW-0472">Membrane</keyword>
<keyword evidence="4 8" id="KW-0812">Transmembrane</keyword>
<comment type="subcellular location">
    <subcellularLocation>
        <location evidence="8">Cell membrane</location>
        <topology evidence="8">Multi-pass membrane protein</topology>
    </subcellularLocation>
    <subcellularLocation>
        <location evidence="1">Membrane</location>
        <topology evidence="1">Multi-pass membrane protein</topology>
    </subcellularLocation>
</comment>
<keyword evidence="3 8" id="KW-0813">Transport</keyword>
<feature type="signal peptide" evidence="9">
    <location>
        <begin position="1"/>
        <end position="19"/>
    </location>
</feature>
<reference evidence="11 12" key="1">
    <citation type="submission" date="2014-11" db="EMBL/GenBank/DDBJ databases">
        <title>Draft genome sequence of Chelonobacter oris 1662T, associated with respiratory disease in Hermann's Tortoises.</title>
        <authorList>
            <person name="Kudirkiene E."/>
            <person name="Hansen M.J."/>
            <person name="Bojesen A.M."/>
        </authorList>
    </citation>
    <scope>NUCLEOTIDE SEQUENCE [LARGE SCALE GENOMIC DNA]</scope>
    <source>
        <strain evidence="11 12">1662</strain>
    </source>
</reference>
<feature type="domain" description="Ammonium transporter AmtB-like" evidence="10">
    <location>
        <begin position="38"/>
        <end position="431"/>
    </location>
</feature>
<dbReference type="SUPFAM" id="SSF111352">
    <property type="entry name" value="Ammonium transporter"/>
    <property type="match status" value="1"/>
</dbReference>
<feature type="transmembrane region" description="Helical" evidence="8">
    <location>
        <begin position="296"/>
        <end position="314"/>
    </location>
</feature>
<dbReference type="Pfam" id="PF00909">
    <property type="entry name" value="Ammonium_transp"/>
    <property type="match status" value="1"/>
</dbReference>
<dbReference type="GO" id="GO:0005886">
    <property type="term" value="C:plasma membrane"/>
    <property type="evidence" value="ECO:0007669"/>
    <property type="project" value="UniProtKB-SubCell"/>
</dbReference>
<feature type="chain" id="PRO_5001998273" description="Ammonium transporter" evidence="9">
    <location>
        <begin position="20"/>
        <end position="433"/>
    </location>
</feature>
<dbReference type="STRING" id="505317.OA57_06890"/>
<dbReference type="InterPro" id="IPR024041">
    <property type="entry name" value="NH4_transpt_AmtB-like_dom"/>
</dbReference>
<accession>A0A0A3B9S2</accession>
<feature type="transmembrane region" description="Helical" evidence="8">
    <location>
        <begin position="204"/>
        <end position="223"/>
    </location>
</feature>
<feature type="transmembrane region" description="Helical" evidence="8">
    <location>
        <begin position="381"/>
        <end position="406"/>
    </location>
</feature>
<gene>
    <name evidence="11" type="ORF">OA57_06890</name>
</gene>
<feature type="transmembrane region" description="Helical" evidence="8">
    <location>
        <begin position="72"/>
        <end position="94"/>
    </location>
</feature>
<dbReference type="EMBL" id="JSUM01000011">
    <property type="protein sequence ID" value="KGQ70319.1"/>
    <property type="molecule type" value="Genomic_DNA"/>
</dbReference>
<feature type="transmembrane region" description="Helical" evidence="8">
    <location>
        <begin position="235"/>
        <end position="252"/>
    </location>
</feature>
<protein>
    <recommendedName>
        <fullName evidence="8">Ammonium transporter</fullName>
    </recommendedName>
</protein>
<dbReference type="InterPro" id="IPR029020">
    <property type="entry name" value="Ammonium/urea_transptr"/>
</dbReference>
<proteinExistence type="inferred from homology"/>
<dbReference type="Proteomes" id="UP000030380">
    <property type="component" value="Unassembled WGS sequence"/>
</dbReference>
<dbReference type="PANTHER" id="PTHR43029">
    <property type="entry name" value="AMMONIUM TRANSPORTER MEP2"/>
    <property type="match status" value="1"/>
</dbReference>
<evidence type="ECO:0000256" key="1">
    <source>
        <dbReference type="ARBA" id="ARBA00004141"/>
    </source>
</evidence>
<evidence type="ECO:0000256" key="5">
    <source>
        <dbReference type="ARBA" id="ARBA00022989"/>
    </source>
</evidence>
<sequence>MKRQLLTLGALLAPTATLAAETADWVRPMSEISAGDTAWVMVSALLVLFMTLPGLALFYAGMVRKKNVLATMVQSIAVACLISLLWICFGYSLAFTSNNGFIGGTERFFLSGLNVFTESEQLTIFPGAGTIPESVFMLFQMAFAIIAAAIITGAFAERIKFSAILLFTGLWSLLIYVPTAHWVWGPDGWLAADGVLDYAGGTVIHINAGIAGLVGAIMLGKRIGYGKEAMPPHNLVLTLIGMSMLWIGWFGFNAGSALAADGRAGMAMATTQVATASAALAWILTERLFGHKPSALGLASGAIAGLVAITPAAGFVSVQSAVAIGLISGVICFWGATKLKYWLGYDDSLDAFGIHGIGGIIGAILTGVFVSTDITGGGASIWVQVQSVLITIAYSAVGSAILLFIVDKITGLRVEKDEERQGLDVVLHGERVE</sequence>
<feature type="transmembrane region" description="Helical" evidence="8">
    <location>
        <begin position="163"/>
        <end position="184"/>
    </location>
</feature>
<feature type="transmembrane region" description="Helical" evidence="8">
    <location>
        <begin position="135"/>
        <end position="156"/>
    </location>
</feature>
<feature type="transmembrane region" description="Helical" evidence="8">
    <location>
        <begin position="320"/>
        <end position="337"/>
    </location>
</feature>